<dbReference type="InterPro" id="IPR005486">
    <property type="entry name" value="Glucokinase_regulatory_CS"/>
</dbReference>
<dbReference type="Gene3D" id="1.10.8.1080">
    <property type="match status" value="1"/>
</dbReference>
<dbReference type="HAMAP" id="MF_00068">
    <property type="entry name" value="MurQ"/>
    <property type="match status" value="1"/>
</dbReference>
<dbReference type="PANTHER" id="PTHR10088">
    <property type="entry name" value="GLUCOKINASE REGULATORY PROTEIN"/>
    <property type="match status" value="1"/>
</dbReference>
<dbReference type="InterPro" id="IPR001347">
    <property type="entry name" value="SIS_dom"/>
</dbReference>
<evidence type="ECO:0000313" key="16">
    <source>
        <dbReference type="Proteomes" id="UP000016638"/>
    </source>
</evidence>
<feature type="active site" description="Proton donor" evidence="12">
    <location>
        <position position="84"/>
    </location>
</feature>
<feature type="region of interest" description="Disordered" evidence="13">
    <location>
        <begin position="297"/>
        <end position="347"/>
    </location>
</feature>
<evidence type="ECO:0000256" key="1">
    <source>
        <dbReference type="ARBA" id="ARBA00011738"/>
    </source>
</evidence>
<keyword evidence="16" id="KW-1185">Reference proteome</keyword>
<comment type="miscellaneous">
    <text evidence="12">A lyase-type mechanism (elimination/hydration) is suggested for the cleavage of the lactyl ether bond of MurNAc 6-phosphate, with the formation of an alpha,beta-unsaturated aldehyde intermediate with (E)-stereochemistry, followed by the syn addition of water to give product.</text>
</comment>
<dbReference type="OrthoDB" id="9813395at2"/>
<dbReference type="PROSITE" id="PS01272">
    <property type="entry name" value="GCKR"/>
    <property type="match status" value="1"/>
</dbReference>
<evidence type="ECO:0000256" key="12">
    <source>
        <dbReference type="HAMAP-Rule" id="MF_00068"/>
    </source>
</evidence>
<gene>
    <name evidence="12 15" type="primary">murQ</name>
    <name evidence="15" type="ORF">HMPREF1316_0554</name>
</gene>
<dbReference type="GO" id="GO:0016803">
    <property type="term" value="F:ether hydrolase activity"/>
    <property type="evidence" value="ECO:0007669"/>
    <property type="project" value="TreeGrafter"/>
</dbReference>
<dbReference type="PANTHER" id="PTHR10088:SF5">
    <property type="entry name" value="N-ACETYLMURAMIC ACID 6-PHOSPHATE ETHERASE"/>
    <property type="match status" value="1"/>
</dbReference>
<proteinExistence type="inferred from homology"/>
<feature type="active site" evidence="12">
    <location>
        <position position="115"/>
    </location>
</feature>
<dbReference type="FunFam" id="3.40.50.10490:FF:000014">
    <property type="entry name" value="N-acetylmuramic acid 6-phosphate etherase"/>
    <property type="match status" value="1"/>
</dbReference>
<evidence type="ECO:0000256" key="7">
    <source>
        <dbReference type="ARBA" id="ARBA00061234"/>
    </source>
</evidence>
<dbReference type="NCBIfam" id="NF009222">
    <property type="entry name" value="PRK12570.1"/>
    <property type="match status" value="1"/>
</dbReference>
<dbReference type="Pfam" id="PF22645">
    <property type="entry name" value="GKRP_SIS_N"/>
    <property type="match status" value="1"/>
</dbReference>
<dbReference type="NCBIfam" id="NF003915">
    <property type="entry name" value="PRK05441.1"/>
    <property type="match status" value="1"/>
</dbReference>
<dbReference type="Gene3D" id="3.40.50.10490">
    <property type="entry name" value="Glucose-6-phosphate isomerase like protein, domain 1"/>
    <property type="match status" value="1"/>
</dbReference>
<dbReference type="STRING" id="1125712.HMPREF1316_0554"/>
<dbReference type="AlphaFoldDB" id="U2UUB0"/>
<comment type="similarity">
    <text evidence="7 12">Belongs to the GCKR-like family. MurNAc-6-P etherase subfamily.</text>
</comment>
<dbReference type="CDD" id="cd05007">
    <property type="entry name" value="SIS_Etherase"/>
    <property type="match status" value="1"/>
</dbReference>
<dbReference type="FunFam" id="1.10.8.1080:FF:000001">
    <property type="entry name" value="N-acetylmuramic acid 6-phosphate etherase"/>
    <property type="match status" value="1"/>
</dbReference>
<evidence type="ECO:0000256" key="8">
    <source>
        <dbReference type="ARBA" id="ARBA00067056"/>
    </source>
</evidence>
<evidence type="ECO:0000256" key="9">
    <source>
        <dbReference type="ARBA" id="ARBA00070061"/>
    </source>
</evidence>
<keyword evidence="2 12" id="KW-0456">Lyase</keyword>
<evidence type="ECO:0000256" key="11">
    <source>
        <dbReference type="ARBA" id="ARBA00084049"/>
    </source>
</evidence>
<dbReference type="SUPFAM" id="SSF53697">
    <property type="entry name" value="SIS domain"/>
    <property type="match status" value="1"/>
</dbReference>
<dbReference type="InterPro" id="IPR046348">
    <property type="entry name" value="SIS_dom_sf"/>
</dbReference>
<comment type="function">
    <text evidence="12">Specifically catalyzes the cleavage of the D-lactyl ether substituent of MurNAc 6-phosphate, producing GlcNAc 6-phosphate and D-lactate.</text>
</comment>
<dbReference type="InterPro" id="IPR040190">
    <property type="entry name" value="MURQ/GCKR"/>
</dbReference>
<evidence type="ECO:0000256" key="2">
    <source>
        <dbReference type="ARBA" id="ARBA00023239"/>
    </source>
</evidence>
<dbReference type="PROSITE" id="PS51464">
    <property type="entry name" value="SIS"/>
    <property type="match status" value="1"/>
</dbReference>
<dbReference type="GO" id="GO:0046348">
    <property type="term" value="P:amino sugar catabolic process"/>
    <property type="evidence" value="ECO:0007669"/>
    <property type="project" value="InterPro"/>
</dbReference>
<dbReference type="EC" id="4.2.1.126" evidence="8 12"/>
<reference evidence="15 16" key="1">
    <citation type="submission" date="2013-08" db="EMBL/GenBank/DDBJ databases">
        <authorList>
            <person name="Durkin A.S."/>
            <person name="Haft D.R."/>
            <person name="McCorrison J."/>
            <person name="Torralba M."/>
            <person name="Gillis M."/>
            <person name="Haft D.H."/>
            <person name="Methe B."/>
            <person name="Sutton G."/>
            <person name="Nelson K.E."/>
        </authorList>
    </citation>
    <scope>NUCLEOTIDE SEQUENCE [LARGE SCALE GENOMIC DNA]</scope>
    <source>
        <strain evidence="15 16">F0195</strain>
    </source>
</reference>
<dbReference type="GO" id="GO:0097367">
    <property type="term" value="F:carbohydrate derivative binding"/>
    <property type="evidence" value="ECO:0007669"/>
    <property type="project" value="InterPro"/>
</dbReference>
<comment type="pathway">
    <text evidence="5">Amino-sugar metabolism; 1,6-anhydro-N-acetylmuramate degradation.</text>
</comment>
<feature type="domain" description="SIS" evidence="14">
    <location>
        <begin position="56"/>
        <end position="219"/>
    </location>
</feature>
<comment type="subunit">
    <text evidence="1 12">Homodimer.</text>
</comment>
<dbReference type="Proteomes" id="UP000016638">
    <property type="component" value="Unassembled WGS sequence"/>
</dbReference>
<evidence type="ECO:0000313" key="15">
    <source>
        <dbReference type="EMBL" id="ERL06707.1"/>
    </source>
</evidence>
<dbReference type="GO" id="GO:0009254">
    <property type="term" value="P:peptidoglycan turnover"/>
    <property type="evidence" value="ECO:0007669"/>
    <property type="project" value="TreeGrafter"/>
</dbReference>
<accession>U2UUB0</accession>
<evidence type="ECO:0000256" key="6">
    <source>
        <dbReference type="ARBA" id="ARBA00060672"/>
    </source>
</evidence>
<dbReference type="NCBIfam" id="TIGR00274">
    <property type="entry name" value="N-acetylmuramic acid 6-phosphate etherase"/>
    <property type="match status" value="1"/>
</dbReference>
<protein>
    <recommendedName>
        <fullName evidence="9 12">N-acetylmuramic acid 6-phosphate etherase</fullName>
        <shortName evidence="12">MurNAc-6-P etherase</shortName>
        <ecNumber evidence="8 12">4.2.1.126</ecNumber>
    </recommendedName>
    <alternativeName>
        <fullName evidence="11 12">N-acetylmuramic acid 6-phosphate hydrolase</fullName>
    </alternativeName>
    <alternativeName>
        <fullName evidence="10 12">N-acetylmuramic acid 6-phosphate lyase</fullName>
    </alternativeName>
</protein>
<dbReference type="InterPro" id="IPR005488">
    <property type="entry name" value="Etherase_MurQ"/>
</dbReference>
<evidence type="ECO:0000256" key="13">
    <source>
        <dbReference type="SAM" id="MobiDB-lite"/>
    </source>
</evidence>
<dbReference type="eggNOG" id="COG2103">
    <property type="taxonomic scope" value="Bacteria"/>
</dbReference>
<dbReference type="GO" id="GO:0016835">
    <property type="term" value="F:carbon-oxygen lyase activity"/>
    <property type="evidence" value="ECO:0007669"/>
    <property type="project" value="UniProtKB-UniRule"/>
</dbReference>
<evidence type="ECO:0000259" key="14">
    <source>
        <dbReference type="PROSITE" id="PS51464"/>
    </source>
</evidence>
<dbReference type="EMBL" id="AWEZ01000062">
    <property type="protein sequence ID" value="ERL06707.1"/>
    <property type="molecule type" value="Genomic_DNA"/>
</dbReference>
<dbReference type="GO" id="GO:0097173">
    <property type="term" value="P:N-acetylmuramic acid catabolic process"/>
    <property type="evidence" value="ECO:0007669"/>
    <property type="project" value="UniProtKB-UniPathway"/>
</dbReference>
<comment type="caution">
    <text evidence="15">The sequence shown here is derived from an EMBL/GenBank/DDBJ whole genome shotgun (WGS) entry which is preliminary data.</text>
</comment>
<evidence type="ECO:0000256" key="4">
    <source>
        <dbReference type="ARBA" id="ARBA00051747"/>
    </source>
</evidence>
<comment type="pathway">
    <text evidence="12">Amino-sugar metabolism; N-acetylmuramate degradation.</text>
</comment>
<comment type="pathway">
    <text evidence="6">Cell wall biogenesis.</text>
</comment>
<evidence type="ECO:0000256" key="10">
    <source>
        <dbReference type="ARBA" id="ARBA00077905"/>
    </source>
</evidence>
<dbReference type="PATRIC" id="fig|1125712.3.peg.1975"/>
<evidence type="ECO:0000256" key="3">
    <source>
        <dbReference type="ARBA" id="ARBA00023277"/>
    </source>
</evidence>
<name>U2UUB0_9ACTN</name>
<comment type="catalytic activity">
    <reaction evidence="4 12">
        <text>N-acetyl-D-muramate 6-phosphate + H2O = N-acetyl-D-glucosamine 6-phosphate + (R)-lactate</text>
        <dbReference type="Rhea" id="RHEA:26410"/>
        <dbReference type="ChEBI" id="CHEBI:15377"/>
        <dbReference type="ChEBI" id="CHEBI:16004"/>
        <dbReference type="ChEBI" id="CHEBI:57513"/>
        <dbReference type="ChEBI" id="CHEBI:58722"/>
        <dbReference type="EC" id="4.2.1.126"/>
    </reaction>
</comment>
<dbReference type="RefSeq" id="WP_021726775.1">
    <property type="nucleotide sequence ID" value="NZ_AWEZ01000062.1"/>
</dbReference>
<evidence type="ECO:0000256" key="5">
    <source>
        <dbReference type="ARBA" id="ARBA00060595"/>
    </source>
</evidence>
<organism evidence="15 16">
    <name type="scientific">Olsenella profusa F0195</name>
    <dbReference type="NCBI Taxonomy" id="1125712"/>
    <lineage>
        <taxon>Bacteria</taxon>
        <taxon>Bacillati</taxon>
        <taxon>Actinomycetota</taxon>
        <taxon>Coriobacteriia</taxon>
        <taxon>Coriobacteriales</taxon>
        <taxon>Atopobiaceae</taxon>
        <taxon>Olsenella</taxon>
    </lineage>
</organism>
<dbReference type="UniPathway" id="UPA00342"/>
<sequence length="347" mass="35949">MIDLSHLSTEARNPLTMHLDQMSPRELAGVMNDEDGRVVQAVRAVLDQVAQAIEWATEALRDGGRIVYFGAGTSGRLGVLDAVECPPTFGVPPSVVVGLIAGGESAFVRAVEGAEDDLGLCGREMDALGLSGHDLAIGLAASGRTPYVLGGLRHARAVGCRTVAIAGNRNSQIGMEADLAIEPDCGPEVLTGSTRLKAGTAEKMILNMISTGSMVGVGKTYQNLMVDVQQTNEKLRVRAQNITMAATGCTQGQAEEALAQADGSAKVAIVMLLTDTTSDQAKGLLAASQGRISQAVATEEAGEGDAHLDARRRRGGLSASSAPADVSHDGRDALEATGSEYGEKGQQ</sequence>
<keyword evidence="3 12" id="KW-0119">Carbohydrate metabolism</keyword>